<reference evidence="2 3" key="1">
    <citation type="journal article" date="2024" name="Plant J.">
        <title>Genome sequences and population genomics reveal climatic adaptation and genomic divergence between two closely related sweetgum species.</title>
        <authorList>
            <person name="Xu W.Q."/>
            <person name="Ren C.Q."/>
            <person name="Zhang X.Y."/>
            <person name="Comes H.P."/>
            <person name="Liu X.H."/>
            <person name="Li Y.G."/>
            <person name="Kettle C.J."/>
            <person name="Jalonen R."/>
            <person name="Gaisberger H."/>
            <person name="Ma Y.Z."/>
            <person name="Qiu Y.X."/>
        </authorList>
    </citation>
    <scope>NUCLEOTIDE SEQUENCE [LARGE SCALE GENOMIC DNA]</scope>
    <source>
        <strain evidence="2">Hangzhou</strain>
    </source>
</reference>
<dbReference type="EMBL" id="JBBPBK010000001">
    <property type="protein sequence ID" value="KAK9292734.1"/>
    <property type="molecule type" value="Genomic_DNA"/>
</dbReference>
<proteinExistence type="predicted"/>
<accession>A0AAP0X4I2</accession>
<evidence type="ECO:0000256" key="1">
    <source>
        <dbReference type="SAM" id="MobiDB-lite"/>
    </source>
</evidence>
<feature type="compositionally biased region" description="Basic and acidic residues" evidence="1">
    <location>
        <begin position="58"/>
        <end position="69"/>
    </location>
</feature>
<evidence type="ECO:0000313" key="3">
    <source>
        <dbReference type="Proteomes" id="UP001415857"/>
    </source>
</evidence>
<gene>
    <name evidence="2" type="ORF">L1049_020713</name>
</gene>
<keyword evidence="3" id="KW-1185">Reference proteome</keyword>
<dbReference type="AlphaFoldDB" id="A0AAP0X4I2"/>
<protein>
    <submittedName>
        <fullName evidence="2">Uncharacterized protein</fullName>
    </submittedName>
</protein>
<comment type="caution">
    <text evidence="2">The sequence shown here is derived from an EMBL/GenBank/DDBJ whole genome shotgun (WGS) entry which is preliminary data.</text>
</comment>
<organism evidence="2 3">
    <name type="scientific">Liquidambar formosana</name>
    <name type="common">Formosan gum</name>
    <dbReference type="NCBI Taxonomy" id="63359"/>
    <lineage>
        <taxon>Eukaryota</taxon>
        <taxon>Viridiplantae</taxon>
        <taxon>Streptophyta</taxon>
        <taxon>Embryophyta</taxon>
        <taxon>Tracheophyta</taxon>
        <taxon>Spermatophyta</taxon>
        <taxon>Magnoliopsida</taxon>
        <taxon>eudicotyledons</taxon>
        <taxon>Gunneridae</taxon>
        <taxon>Pentapetalae</taxon>
        <taxon>Saxifragales</taxon>
        <taxon>Altingiaceae</taxon>
        <taxon>Liquidambar</taxon>
    </lineage>
</organism>
<feature type="region of interest" description="Disordered" evidence="1">
    <location>
        <begin position="27"/>
        <end position="109"/>
    </location>
</feature>
<dbReference type="PANTHER" id="PTHR37729">
    <property type="entry name" value="NEUROFILAMENT PROTEIN-LIKE PROTEIN"/>
    <property type="match status" value="1"/>
</dbReference>
<dbReference type="Proteomes" id="UP001415857">
    <property type="component" value="Unassembled WGS sequence"/>
</dbReference>
<name>A0AAP0X4I2_LIQFO</name>
<dbReference type="PANTHER" id="PTHR37729:SF1">
    <property type="entry name" value="NEUROFILAMENT PROTEIN-LIKE PROTEIN"/>
    <property type="match status" value="1"/>
</dbReference>
<feature type="compositionally biased region" description="Basic and acidic residues" evidence="1">
    <location>
        <begin position="81"/>
        <end position="91"/>
    </location>
</feature>
<evidence type="ECO:0000313" key="2">
    <source>
        <dbReference type="EMBL" id="KAK9292734.1"/>
    </source>
</evidence>
<feature type="compositionally biased region" description="Basic and acidic residues" evidence="1">
    <location>
        <begin position="37"/>
        <end position="48"/>
    </location>
</feature>
<sequence length="109" mass="12018">MATETVVSHQTTTDEQVEEKLNEELKIIQQESVSTPKKSEEDNAKAEELPSLAAPLSKTEEKTEVKLVEESLIPVSPLSETEEKTEAKVIEESPSPDVPLSETGREDRG</sequence>